<feature type="region of interest" description="Disordered" evidence="1">
    <location>
        <begin position="1"/>
        <end position="23"/>
    </location>
</feature>
<reference evidence="2" key="1">
    <citation type="submission" date="2019-10" db="EMBL/GenBank/DDBJ databases">
        <authorList>
            <person name="Nor Muhammad N."/>
        </authorList>
    </citation>
    <scope>NUCLEOTIDE SEQUENCE</scope>
</reference>
<evidence type="ECO:0000313" key="2">
    <source>
        <dbReference type="EMBL" id="VWP00868.1"/>
    </source>
</evidence>
<proteinExistence type="predicted"/>
<sequence>MAEHSSALPSLASRAPCDGADTISSDQYPNVSLATMLMADPVEEALEQTSKCGFEPVGVRLAAAPVSFISRLKHQRRDALDYDKIPSYDRIGPQNSGVPYRSSRTLPSSCKWVPHIHPEGSVYFQQEGWFTNLWLYDEENLRDIDATLELVSREFCRLRVSPRRYEFEICLDVDVTMDEKTMEKVKLGCYYVWDKDAEEVFWLQDTPSSFFNDDIDVKIMGREHLKQVGGIGYW</sequence>
<dbReference type="EMBL" id="LR728892">
    <property type="protein sequence ID" value="VWP00868.1"/>
    <property type="molecule type" value="Genomic_DNA"/>
</dbReference>
<name>A0A5K1K4V5_9APHY</name>
<accession>A0A5K1K4V5</accession>
<feature type="compositionally biased region" description="Low complexity" evidence="1">
    <location>
        <begin position="1"/>
        <end position="16"/>
    </location>
</feature>
<gene>
    <name evidence="2" type="primary">I1REJ1</name>
</gene>
<organism evidence="2">
    <name type="scientific">Ganoderma boninense</name>
    <dbReference type="NCBI Taxonomy" id="34458"/>
    <lineage>
        <taxon>Eukaryota</taxon>
        <taxon>Fungi</taxon>
        <taxon>Dikarya</taxon>
        <taxon>Basidiomycota</taxon>
        <taxon>Agaricomycotina</taxon>
        <taxon>Agaricomycetes</taxon>
        <taxon>Polyporales</taxon>
        <taxon>Polyporaceae</taxon>
        <taxon>Ganoderma</taxon>
    </lineage>
</organism>
<protein>
    <submittedName>
        <fullName evidence="2">N/A</fullName>
    </submittedName>
</protein>
<evidence type="ECO:0000256" key="1">
    <source>
        <dbReference type="SAM" id="MobiDB-lite"/>
    </source>
</evidence>
<dbReference type="AlphaFoldDB" id="A0A5K1K4V5"/>